<dbReference type="PANTHER" id="PTHR21174:SF0">
    <property type="entry name" value="HD PHOSPHOHYDROLASE FAMILY PROTEIN-RELATED"/>
    <property type="match status" value="1"/>
</dbReference>
<protein>
    <recommendedName>
        <fullName evidence="3">HD domain-containing protein</fullName>
    </recommendedName>
</protein>
<reference evidence="1 2" key="2">
    <citation type="journal article" date="2013" name="Plant Physiol.">
        <title>A Nostoc punctiforme Sugar Transporter Necessary to Establish a Cyanobacterium-Plant Symbiosis.</title>
        <authorList>
            <person name="Ekman M."/>
            <person name="Picossi S."/>
            <person name="Campbell E.L."/>
            <person name="Meeks J.C."/>
            <person name="Flores E."/>
        </authorList>
    </citation>
    <scope>NUCLEOTIDE SEQUENCE [LARGE SCALE GENOMIC DNA]</scope>
    <source>
        <strain evidence="2">ATCC 29133 / PCC 73102</strain>
    </source>
</reference>
<dbReference type="HOGENOM" id="CLU_051795_2_0_3"/>
<organism evidence="1 2">
    <name type="scientific">Nostoc punctiforme (strain ATCC 29133 / PCC 73102)</name>
    <dbReference type="NCBI Taxonomy" id="63737"/>
    <lineage>
        <taxon>Bacteria</taxon>
        <taxon>Bacillati</taxon>
        <taxon>Cyanobacteriota</taxon>
        <taxon>Cyanophyceae</taxon>
        <taxon>Nostocales</taxon>
        <taxon>Nostocaceae</taxon>
        <taxon>Nostoc</taxon>
    </lineage>
</organism>
<dbReference type="InterPro" id="IPR009218">
    <property type="entry name" value="HD_phosphohydro"/>
</dbReference>
<dbReference type="PhylomeDB" id="B2J4C7"/>
<proteinExistence type="predicted"/>
<dbReference type="eggNOG" id="COG4339">
    <property type="taxonomic scope" value="Bacteria"/>
</dbReference>
<gene>
    <name evidence="1" type="ordered locus">Npun_R5296</name>
</gene>
<evidence type="ECO:0008006" key="3">
    <source>
        <dbReference type="Google" id="ProtNLM"/>
    </source>
</evidence>
<dbReference type="SMR" id="B2J4C7"/>
<reference evidence="2" key="1">
    <citation type="submission" date="2008-04" db="EMBL/GenBank/DDBJ databases">
        <title>Complete sequence of chromosome of Nostoc punctiforme ATCC 29133.</title>
        <authorList>
            <consortium name="US DOE Joint Genome Institute"/>
            <person name="Copeland A."/>
            <person name="Lucas S."/>
            <person name="Lapidus A."/>
            <person name="Glavina del Rio T."/>
            <person name="Dalin E."/>
            <person name="Tice H."/>
            <person name="Pitluck S."/>
            <person name="Chain P."/>
            <person name="Malfatti S."/>
            <person name="Shin M."/>
            <person name="Vergez L."/>
            <person name="Schmutz J."/>
            <person name="Larimer F."/>
            <person name="Land M."/>
            <person name="Hauser L."/>
            <person name="Kyrpides N."/>
            <person name="Kim E."/>
            <person name="Meeks J.C."/>
            <person name="Elhai J."/>
            <person name="Campbell E.L."/>
            <person name="Thiel T."/>
            <person name="Longmire J."/>
            <person name="Potts M."/>
            <person name="Atlas R."/>
        </authorList>
    </citation>
    <scope>NUCLEOTIDE SEQUENCE [LARGE SCALE GENOMIC DNA]</scope>
    <source>
        <strain evidence="2">ATCC 29133 / PCC 73102</strain>
    </source>
</reference>
<dbReference type="STRING" id="63737.Npun_R5296"/>
<dbReference type="KEGG" id="npu:Npun_R5296"/>
<sequence length="216" mass="24632">MPTENFMDILFSNWQHTLQLLGVDQLAAEKAFNQLVAAYSTPGRYYHTLKHIDRVLSTIQILQGYTNNLAAVQLAAWFHDVVYDTEAQDNEERSADYAFELLSNLGIPESIIITVTRLILNTKDHQAAVNDYDSQVLLDADLAILAANSVEYEEYAHAICQEYGWLPEKDYITGRQKVLERFLQRSHIYFTPLMLEFAEPSARGNIQAEIQSLLSD</sequence>
<dbReference type="Proteomes" id="UP000001191">
    <property type="component" value="Chromosome"/>
</dbReference>
<dbReference type="EnsemblBacteria" id="ACC83617">
    <property type="protein sequence ID" value="ACC83617"/>
    <property type="gene ID" value="Npun_R5296"/>
</dbReference>
<evidence type="ECO:0000313" key="2">
    <source>
        <dbReference type="Proteomes" id="UP000001191"/>
    </source>
</evidence>
<dbReference type="Gene3D" id="1.10.3210.10">
    <property type="entry name" value="Hypothetical protein af1432"/>
    <property type="match status" value="1"/>
</dbReference>
<dbReference type="PANTHER" id="PTHR21174">
    <property type="match status" value="1"/>
</dbReference>
<dbReference type="RefSeq" id="WP_012411568.1">
    <property type="nucleotide sequence ID" value="NC_010628.1"/>
</dbReference>
<accession>B2J4C7</accession>
<dbReference type="EMBL" id="CP001037">
    <property type="protein sequence ID" value="ACC83617.1"/>
    <property type="molecule type" value="Genomic_DNA"/>
</dbReference>
<name>B2J4C7_NOSP7</name>
<evidence type="ECO:0000313" key="1">
    <source>
        <dbReference type="EMBL" id="ACC83617.1"/>
    </source>
</evidence>
<keyword evidence="2" id="KW-1185">Reference proteome</keyword>
<dbReference type="OrthoDB" id="9808993at2"/>
<dbReference type="SUPFAM" id="SSF109604">
    <property type="entry name" value="HD-domain/PDEase-like"/>
    <property type="match status" value="1"/>
</dbReference>
<dbReference type="PIRSF" id="PIRSF035170">
    <property type="entry name" value="HD_phosphohydro"/>
    <property type="match status" value="1"/>
</dbReference>
<dbReference type="AlphaFoldDB" id="B2J4C7"/>